<organism evidence="1 2">
    <name type="scientific">Streptomyces yaizuensis</name>
    <dbReference type="NCBI Taxonomy" id="2989713"/>
    <lineage>
        <taxon>Bacteria</taxon>
        <taxon>Bacillati</taxon>
        <taxon>Actinomycetota</taxon>
        <taxon>Actinomycetes</taxon>
        <taxon>Kitasatosporales</taxon>
        <taxon>Streptomycetaceae</taxon>
        <taxon>Streptomyces</taxon>
    </lineage>
</organism>
<dbReference type="Proteomes" id="UP001291653">
    <property type="component" value="Unassembled WGS sequence"/>
</dbReference>
<reference evidence="1 2" key="1">
    <citation type="submission" date="2022-10" db="EMBL/GenBank/DDBJ databases">
        <title>Draft genome sequence of Streptomyces sp. YSPA8.</title>
        <authorList>
            <person name="Moriuchi R."/>
            <person name="Dohra H."/>
            <person name="Yamamura H."/>
            <person name="Kodani S."/>
        </authorList>
    </citation>
    <scope>NUCLEOTIDE SEQUENCE [LARGE SCALE GENOMIC DNA]</scope>
    <source>
        <strain evidence="1 2">YSPA8</strain>
    </source>
</reference>
<accession>A0ABQ5P915</accession>
<gene>
    <name evidence="1" type="ORF">SYYSPA8_30660</name>
</gene>
<keyword evidence="2" id="KW-1185">Reference proteome</keyword>
<name>A0ABQ5P915_9ACTN</name>
<dbReference type="RefSeq" id="WP_323450724.1">
    <property type="nucleotide sequence ID" value="NZ_BSBI01000016.1"/>
</dbReference>
<sequence>MTTTNSNPEPQPRQRDGTALALTALTLIGPADPTLILGDHVHQAAQTITTGNSPEAPH</sequence>
<evidence type="ECO:0000313" key="1">
    <source>
        <dbReference type="EMBL" id="GLF98751.1"/>
    </source>
</evidence>
<comment type="caution">
    <text evidence="1">The sequence shown here is derived from an EMBL/GenBank/DDBJ whole genome shotgun (WGS) entry which is preliminary data.</text>
</comment>
<protein>
    <recommendedName>
        <fullName evidence="3">FXSXX-COOH protein</fullName>
    </recommendedName>
</protein>
<dbReference type="EMBL" id="BSBI01000016">
    <property type="protein sequence ID" value="GLF98751.1"/>
    <property type="molecule type" value="Genomic_DNA"/>
</dbReference>
<proteinExistence type="predicted"/>
<evidence type="ECO:0008006" key="3">
    <source>
        <dbReference type="Google" id="ProtNLM"/>
    </source>
</evidence>
<evidence type="ECO:0000313" key="2">
    <source>
        <dbReference type="Proteomes" id="UP001291653"/>
    </source>
</evidence>